<evidence type="ECO:0000313" key="2">
    <source>
        <dbReference type="WBParaSite" id="nRc.2.0.1.t01172-RA"/>
    </source>
</evidence>
<protein>
    <submittedName>
        <fullName evidence="2">Uncharacterized protein</fullName>
    </submittedName>
</protein>
<name>A0A915HGM6_ROMCU</name>
<organism evidence="1 2">
    <name type="scientific">Romanomermis culicivorax</name>
    <name type="common">Nematode worm</name>
    <dbReference type="NCBI Taxonomy" id="13658"/>
    <lineage>
        <taxon>Eukaryota</taxon>
        <taxon>Metazoa</taxon>
        <taxon>Ecdysozoa</taxon>
        <taxon>Nematoda</taxon>
        <taxon>Enoplea</taxon>
        <taxon>Dorylaimia</taxon>
        <taxon>Mermithida</taxon>
        <taxon>Mermithoidea</taxon>
        <taxon>Mermithidae</taxon>
        <taxon>Romanomermis</taxon>
    </lineage>
</organism>
<accession>A0A915HGM6</accession>
<keyword evidence="1" id="KW-1185">Reference proteome</keyword>
<dbReference type="AlphaFoldDB" id="A0A915HGM6"/>
<dbReference type="Proteomes" id="UP000887565">
    <property type="component" value="Unplaced"/>
</dbReference>
<sequence length="85" mass="9595">MYFCGIITNERGEKITSLLWDIVLVLTCLGGHGPECVHIADDVPAPTFWPVSKRTNVKKLLDLLDITYYLFSTRPVEQKVILTTS</sequence>
<reference evidence="2" key="1">
    <citation type="submission" date="2022-11" db="UniProtKB">
        <authorList>
            <consortium name="WormBaseParasite"/>
        </authorList>
    </citation>
    <scope>IDENTIFICATION</scope>
</reference>
<proteinExistence type="predicted"/>
<evidence type="ECO:0000313" key="1">
    <source>
        <dbReference type="Proteomes" id="UP000887565"/>
    </source>
</evidence>
<dbReference type="WBParaSite" id="nRc.2.0.1.t01172-RA">
    <property type="protein sequence ID" value="nRc.2.0.1.t01172-RA"/>
    <property type="gene ID" value="nRc.2.0.1.g01172"/>
</dbReference>